<name>A0ACB9KXP9_BAUVA</name>
<accession>A0ACB9KXP9</accession>
<comment type="caution">
    <text evidence="1">The sequence shown here is derived from an EMBL/GenBank/DDBJ whole genome shotgun (WGS) entry which is preliminary data.</text>
</comment>
<dbReference type="Proteomes" id="UP000828941">
    <property type="component" value="Chromosome 13"/>
</dbReference>
<evidence type="ECO:0000313" key="2">
    <source>
        <dbReference type="Proteomes" id="UP000828941"/>
    </source>
</evidence>
<gene>
    <name evidence="1" type="ORF">L6164_035290</name>
</gene>
<organism evidence="1 2">
    <name type="scientific">Bauhinia variegata</name>
    <name type="common">Purple orchid tree</name>
    <name type="synonym">Phanera variegata</name>
    <dbReference type="NCBI Taxonomy" id="167791"/>
    <lineage>
        <taxon>Eukaryota</taxon>
        <taxon>Viridiplantae</taxon>
        <taxon>Streptophyta</taxon>
        <taxon>Embryophyta</taxon>
        <taxon>Tracheophyta</taxon>
        <taxon>Spermatophyta</taxon>
        <taxon>Magnoliopsida</taxon>
        <taxon>eudicotyledons</taxon>
        <taxon>Gunneridae</taxon>
        <taxon>Pentapetalae</taxon>
        <taxon>rosids</taxon>
        <taxon>fabids</taxon>
        <taxon>Fabales</taxon>
        <taxon>Fabaceae</taxon>
        <taxon>Cercidoideae</taxon>
        <taxon>Cercideae</taxon>
        <taxon>Bauhiniinae</taxon>
        <taxon>Bauhinia</taxon>
    </lineage>
</organism>
<reference evidence="1 2" key="1">
    <citation type="journal article" date="2022" name="DNA Res.">
        <title>Chromosomal-level genome assembly of the orchid tree Bauhinia variegata (Leguminosae; Cercidoideae) supports the allotetraploid origin hypothesis of Bauhinia.</title>
        <authorList>
            <person name="Zhong Y."/>
            <person name="Chen Y."/>
            <person name="Zheng D."/>
            <person name="Pang J."/>
            <person name="Liu Y."/>
            <person name="Luo S."/>
            <person name="Meng S."/>
            <person name="Qian L."/>
            <person name="Wei D."/>
            <person name="Dai S."/>
            <person name="Zhou R."/>
        </authorList>
    </citation>
    <scope>NUCLEOTIDE SEQUENCE [LARGE SCALE GENOMIC DNA]</scope>
    <source>
        <strain evidence="1">BV-YZ2020</strain>
    </source>
</reference>
<dbReference type="EMBL" id="CM039438">
    <property type="protein sequence ID" value="KAI4302073.1"/>
    <property type="molecule type" value="Genomic_DNA"/>
</dbReference>
<evidence type="ECO:0000313" key="1">
    <source>
        <dbReference type="EMBL" id="KAI4302073.1"/>
    </source>
</evidence>
<keyword evidence="2" id="KW-1185">Reference proteome</keyword>
<sequence>MADKGIIDVDNPKHPNLNGHSGSRNIRKRKRTLSWPENLCAHEKEAHIEAFQKELDGLFEYYKEVKDQKLVIELNECGSRNAVIACLMEESELPLSRLVDEIYNKLKKVDDRVVLEPLTYALVKSSVLYVGQRLMYGVPNADADVLEDDSESCFWCWETRDVKLIPKSIRGKFVIRRTCRRRIHERIMAVTEMITALKEPDNEQNFKHSLMKGLEKLRKANTEAEIRSLVYGLLQRNSVDMDTKEAKRQEKLMLKQLERNKRAVERESENLHSELQKGILLSVSEKDMNLLQGEERKDERCREKDSSERRKHQRQQPEVAEKDKRRREKEEAELKKKRSLQKQASIMESFLKRNKTSPSCQNDKLSTKAIPSDLSNRSKNVSESATLSMDCTLASSNEITIEVIHKSHLSSWRYLGQSIRSNRKQGWGLRKKPKTELFKELKLTVTRVVACDDELGVEKLVDGMGEWITDTRLCPTSTDTSLDIRKCCQGKQLLQFENGHRPAFYGVWPKKSHVVGPRCPFRKDPNLEYDISSDEEWEEEGPGETLSDCDKDEEESLEECSKSDDDENEDGFFVPDGYLSEDEGAQLERMGRDIDIEGTGSSPSCKDNIESEEFCALLRQQKYLNSLTEHALRKNQPLIIPNLMHDKASLLLAHNLSGTLKLEQTCLLTLSMRVISINSHTEISDKTQNEDQEAFLSTVKGGTASITDMAAEPAIMESDLPVIVSTIQTSQGINEVLESLQQKFPAVSKSILRNKVCELSDYVDNSLQVRKEVLVKLGLALYPEKSSRGAESITNFLSKRCLPPTGESMNPGETSPLPTVKPGSAAVLKQQSWTCNL</sequence>
<protein>
    <submittedName>
        <fullName evidence="1">Uncharacterized protein</fullName>
    </submittedName>
</protein>
<proteinExistence type="predicted"/>